<evidence type="ECO:0008006" key="4">
    <source>
        <dbReference type="Google" id="ProtNLM"/>
    </source>
</evidence>
<dbReference type="Proteomes" id="UP001156694">
    <property type="component" value="Unassembled WGS sequence"/>
</dbReference>
<protein>
    <recommendedName>
        <fullName evidence="4">Tetratricopeptide repeat-containing protein</fullName>
    </recommendedName>
</protein>
<dbReference type="EMBL" id="BSNN01000006">
    <property type="protein sequence ID" value="GLQ35858.1"/>
    <property type="molecule type" value="Genomic_DNA"/>
</dbReference>
<accession>A0ABQ5VWN9</accession>
<dbReference type="InterPro" id="IPR011990">
    <property type="entry name" value="TPR-like_helical_dom_sf"/>
</dbReference>
<dbReference type="PANTHER" id="PTHR12558">
    <property type="entry name" value="CELL DIVISION CYCLE 16,23,27"/>
    <property type="match status" value="1"/>
</dbReference>
<feature type="repeat" description="TPR" evidence="1">
    <location>
        <begin position="451"/>
        <end position="484"/>
    </location>
</feature>
<dbReference type="PROSITE" id="PS50005">
    <property type="entry name" value="TPR"/>
    <property type="match status" value="2"/>
</dbReference>
<feature type="repeat" description="TPR" evidence="1">
    <location>
        <begin position="382"/>
        <end position="415"/>
    </location>
</feature>
<dbReference type="InterPro" id="IPR019734">
    <property type="entry name" value="TPR_rpt"/>
</dbReference>
<comment type="caution">
    <text evidence="2">The sequence shown here is derived from an EMBL/GenBank/DDBJ whole genome shotgun (WGS) entry which is preliminary data.</text>
</comment>
<sequence length="549" mass="60636">MIAPAQMQAQGLAGAYLSGSSASYRSDYKAARHYFTLALQKDPDNSSLVQNAMLAALGMGELDAASELARRLDDPNHVNQLRSLILLADALRMEDFERAAVVLADAKEGLTPILSDLIAGWIELGRGKMGAAIAAFDAMDTPETLRLFGQYHKSLALAAVGDFEEADRLLTGDERGSLRLSRGSLLAHTQIMAELGRKDEALELLDSVLRGGQDIEIEALRAAIANDSSHYNYITTARQGAAEVFRMLAGVLAGPDNQQSNLLYVRIAQALRPDNGETTLLVADILRALEQNELAIETYATVPIDSAHYLDAEFGRADTLVQLGKGDAAVEVLRSLTRSHGDNPRVHMTLGDILRVAGKYSASRAAYDQAVKMIKEPARNHWFLFYALGVCNERLDNWPRAEMNFNRALELEPNQPDVLNYLGYSLVEKGLDLERAQQLIEDALKARPNSGVITDSLGWVRYRLGKFEAAVEPMEMAVELLPDDPVVNDHLGDVYWKVGHKRRAEFQWRRALSFEPEAKDESRILLKLELGLDEVLDREAKKEVQTGAQ</sequence>
<dbReference type="Gene3D" id="1.25.40.10">
    <property type="entry name" value="Tetratricopeptide repeat domain"/>
    <property type="match status" value="2"/>
</dbReference>
<dbReference type="SUPFAM" id="SSF48452">
    <property type="entry name" value="TPR-like"/>
    <property type="match status" value="2"/>
</dbReference>
<dbReference type="PANTHER" id="PTHR12558:SF13">
    <property type="entry name" value="CELL DIVISION CYCLE PROTEIN 27 HOMOLOG"/>
    <property type="match status" value="1"/>
</dbReference>
<keyword evidence="3" id="KW-1185">Reference proteome</keyword>
<evidence type="ECO:0000313" key="2">
    <source>
        <dbReference type="EMBL" id="GLQ35858.1"/>
    </source>
</evidence>
<keyword evidence="1" id="KW-0802">TPR repeat</keyword>
<dbReference type="SMART" id="SM00028">
    <property type="entry name" value="TPR"/>
    <property type="match status" value="6"/>
</dbReference>
<evidence type="ECO:0000313" key="3">
    <source>
        <dbReference type="Proteomes" id="UP001156694"/>
    </source>
</evidence>
<name>A0ABQ5VWN9_9RHOB</name>
<proteinExistence type="predicted"/>
<evidence type="ECO:0000256" key="1">
    <source>
        <dbReference type="PROSITE-ProRule" id="PRU00339"/>
    </source>
</evidence>
<dbReference type="Pfam" id="PF13432">
    <property type="entry name" value="TPR_16"/>
    <property type="match status" value="2"/>
</dbReference>
<organism evidence="2 3">
    <name type="scientific">Amylibacter marinus</name>
    <dbReference type="NCBI Taxonomy" id="1475483"/>
    <lineage>
        <taxon>Bacteria</taxon>
        <taxon>Pseudomonadati</taxon>
        <taxon>Pseudomonadota</taxon>
        <taxon>Alphaproteobacteria</taxon>
        <taxon>Rhodobacterales</taxon>
        <taxon>Paracoccaceae</taxon>
        <taxon>Amylibacter</taxon>
    </lineage>
</organism>
<gene>
    <name evidence="2" type="ORF">GCM10007939_21420</name>
</gene>
<reference evidence="3" key="1">
    <citation type="journal article" date="2019" name="Int. J. Syst. Evol. Microbiol.">
        <title>The Global Catalogue of Microorganisms (GCM) 10K type strain sequencing project: providing services to taxonomists for standard genome sequencing and annotation.</title>
        <authorList>
            <consortium name="The Broad Institute Genomics Platform"/>
            <consortium name="The Broad Institute Genome Sequencing Center for Infectious Disease"/>
            <person name="Wu L."/>
            <person name="Ma J."/>
        </authorList>
    </citation>
    <scope>NUCLEOTIDE SEQUENCE [LARGE SCALE GENOMIC DNA]</scope>
    <source>
        <strain evidence="3">NBRC 110140</strain>
    </source>
</reference>